<dbReference type="OMA" id="TNAVQCR"/>
<dbReference type="EnsemblMetazoa" id="PHUM373410-RA">
    <property type="protein sequence ID" value="PHUM373410-PA"/>
    <property type="gene ID" value="PHUM373410"/>
</dbReference>
<feature type="compositionally biased region" description="Polar residues" evidence="5">
    <location>
        <begin position="1113"/>
        <end position="1142"/>
    </location>
</feature>
<protein>
    <recommendedName>
        <fullName evidence="6">Calponin-homology (CH) domain-containing protein</fullName>
    </recommendedName>
</protein>
<dbReference type="Proteomes" id="UP000009046">
    <property type="component" value="Unassembled WGS sequence"/>
</dbReference>
<dbReference type="GO" id="GO:0051959">
    <property type="term" value="F:dynein light intermediate chain binding"/>
    <property type="evidence" value="ECO:0007669"/>
    <property type="project" value="TreeGrafter"/>
</dbReference>
<dbReference type="KEGG" id="phu:Phum_PHUM373410"/>
<dbReference type="GO" id="GO:0005813">
    <property type="term" value="C:centrosome"/>
    <property type="evidence" value="ECO:0007669"/>
    <property type="project" value="TreeGrafter"/>
</dbReference>
<feature type="compositionally biased region" description="Low complexity" evidence="5">
    <location>
        <begin position="1092"/>
        <end position="1101"/>
    </location>
</feature>
<evidence type="ECO:0000256" key="2">
    <source>
        <dbReference type="ARBA" id="ARBA00022490"/>
    </source>
</evidence>
<dbReference type="EMBL" id="DS235402">
    <property type="protein sequence ID" value="EEB15540.1"/>
    <property type="molecule type" value="Genomic_DNA"/>
</dbReference>
<name>E0VQ84_PEDHC</name>
<dbReference type="AlphaFoldDB" id="E0VQ84"/>
<evidence type="ECO:0000256" key="1">
    <source>
        <dbReference type="ARBA" id="ARBA00004496"/>
    </source>
</evidence>
<dbReference type="PANTHER" id="PTHR18947">
    <property type="entry name" value="HOOK PROTEINS"/>
    <property type="match status" value="1"/>
</dbReference>
<evidence type="ECO:0000256" key="4">
    <source>
        <dbReference type="SAM" id="Coils"/>
    </source>
</evidence>
<dbReference type="GO" id="GO:0031122">
    <property type="term" value="P:cytoplasmic microtubule organization"/>
    <property type="evidence" value="ECO:0007669"/>
    <property type="project" value="TreeGrafter"/>
</dbReference>
<dbReference type="eggNOG" id="KOG4643">
    <property type="taxonomic scope" value="Eukaryota"/>
</dbReference>
<dbReference type="RefSeq" id="XP_002428278.1">
    <property type="nucleotide sequence ID" value="XM_002428233.1"/>
</dbReference>
<feature type="coiled-coil region" evidence="4">
    <location>
        <begin position="834"/>
        <end position="868"/>
    </location>
</feature>
<dbReference type="GeneID" id="8233657"/>
<dbReference type="InParanoid" id="E0VQ84"/>
<evidence type="ECO:0000259" key="6">
    <source>
        <dbReference type="PROSITE" id="PS50021"/>
    </source>
</evidence>
<feature type="region of interest" description="Disordered" evidence="5">
    <location>
        <begin position="1073"/>
        <end position="1170"/>
    </location>
</feature>
<evidence type="ECO:0000256" key="5">
    <source>
        <dbReference type="SAM" id="MobiDB-lite"/>
    </source>
</evidence>
<feature type="coiled-coil region" evidence="4">
    <location>
        <begin position="1016"/>
        <end position="1050"/>
    </location>
</feature>
<feature type="coiled-coil region" evidence="4">
    <location>
        <begin position="743"/>
        <end position="770"/>
    </location>
</feature>
<dbReference type="GO" id="GO:0030705">
    <property type="term" value="P:cytoskeleton-dependent intracellular transport"/>
    <property type="evidence" value="ECO:0007669"/>
    <property type="project" value="InterPro"/>
</dbReference>
<dbReference type="GO" id="GO:0008017">
    <property type="term" value="F:microtubule binding"/>
    <property type="evidence" value="ECO:0007669"/>
    <property type="project" value="TreeGrafter"/>
</dbReference>
<evidence type="ECO:0000313" key="9">
    <source>
        <dbReference type="Proteomes" id="UP000009046"/>
    </source>
</evidence>
<dbReference type="GO" id="GO:0005737">
    <property type="term" value="C:cytoplasm"/>
    <property type="evidence" value="ECO:0007669"/>
    <property type="project" value="UniProtKB-SubCell"/>
</dbReference>
<dbReference type="HOGENOM" id="CLU_001421_0_0_1"/>
<dbReference type="Pfam" id="PF19047">
    <property type="entry name" value="HOOK_N"/>
    <property type="match status" value="1"/>
</dbReference>
<keyword evidence="3 4" id="KW-0175">Coiled coil</keyword>
<dbReference type="SUPFAM" id="SSF116907">
    <property type="entry name" value="Hook domain"/>
    <property type="match status" value="1"/>
</dbReference>
<reference evidence="7" key="1">
    <citation type="submission" date="2007-04" db="EMBL/GenBank/DDBJ databases">
        <title>Annotation of Pediculus humanus corporis strain USDA.</title>
        <authorList>
            <person name="Kirkness E."/>
            <person name="Hannick L."/>
            <person name="Hass B."/>
            <person name="Bruggner R."/>
            <person name="Lawson D."/>
            <person name="Bidwell S."/>
            <person name="Joardar V."/>
            <person name="Caler E."/>
            <person name="Walenz B."/>
            <person name="Inman J."/>
            <person name="Schobel S."/>
            <person name="Galinsky K."/>
            <person name="Amedeo P."/>
            <person name="Strausberg R."/>
        </authorList>
    </citation>
    <scope>NUCLEOTIDE SEQUENCE</scope>
    <source>
        <strain evidence="7">USDA</strain>
    </source>
</reference>
<dbReference type="EMBL" id="AAZO01004354">
    <property type="status" value="NOT_ANNOTATED_CDS"/>
    <property type="molecule type" value="Genomic_DNA"/>
</dbReference>
<dbReference type="InterPro" id="IPR043936">
    <property type="entry name" value="HOOK_N"/>
</dbReference>
<evidence type="ECO:0000313" key="8">
    <source>
        <dbReference type="EnsemblMetazoa" id="PHUM373410-PA"/>
    </source>
</evidence>
<feature type="domain" description="Calponin-homology (CH)" evidence="6">
    <location>
        <begin position="10"/>
        <end position="124"/>
    </location>
</feature>
<feature type="coiled-coil region" evidence="4">
    <location>
        <begin position="433"/>
        <end position="673"/>
    </location>
</feature>
<dbReference type="CDD" id="cd22223">
    <property type="entry name" value="HkD_HkRP"/>
    <property type="match status" value="1"/>
</dbReference>
<comment type="subcellular location">
    <subcellularLocation>
        <location evidence="1">Cytoplasm</location>
    </subcellularLocation>
</comment>
<evidence type="ECO:0000313" key="7">
    <source>
        <dbReference type="EMBL" id="EEB15540.1"/>
    </source>
</evidence>
<dbReference type="PANTHER" id="PTHR18947:SF28">
    <property type="entry name" value="GIRDIN, ISOFORM A"/>
    <property type="match status" value="1"/>
</dbReference>
<organism>
    <name type="scientific">Pediculus humanus subsp. corporis</name>
    <name type="common">Body louse</name>
    <dbReference type="NCBI Taxonomy" id="121224"/>
    <lineage>
        <taxon>Eukaryota</taxon>
        <taxon>Metazoa</taxon>
        <taxon>Ecdysozoa</taxon>
        <taxon>Arthropoda</taxon>
        <taxon>Hexapoda</taxon>
        <taxon>Insecta</taxon>
        <taxon>Pterygota</taxon>
        <taxon>Neoptera</taxon>
        <taxon>Paraneoptera</taxon>
        <taxon>Psocodea</taxon>
        <taxon>Troctomorpha</taxon>
        <taxon>Phthiraptera</taxon>
        <taxon>Anoplura</taxon>
        <taxon>Pediculidae</taxon>
        <taxon>Pediculus</taxon>
    </lineage>
</organism>
<gene>
    <name evidence="8" type="primary">8233657</name>
    <name evidence="7" type="ORF">Phum_PHUM373410</name>
</gene>
<reference evidence="8" key="3">
    <citation type="submission" date="2020-05" db="UniProtKB">
        <authorList>
            <consortium name="EnsemblMetazoa"/>
        </authorList>
    </citation>
    <scope>IDENTIFICATION</scope>
    <source>
        <strain evidence="8">USDA</strain>
    </source>
</reference>
<feature type="coiled-coil region" evidence="4">
    <location>
        <begin position="228"/>
        <end position="386"/>
    </location>
</feature>
<dbReference type="InterPro" id="IPR036872">
    <property type="entry name" value="CH_dom_sf"/>
</dbReference>
<dbReference type="Gene3D" id="1.10.418.10">
    <property type="entry name" value="Calponin-like domain"/>
    <property type="match status" value="1"/>
</dbReference>
<evidence type="ECO:0000256" key="3">
    <source>
        <dbReference type="ARBA" id="ARBA00023054"/>
    </source>
</evidence>
<feature type="compositionally biased region" description="Polar residues" evidence="5">
    <location>
        <begin position="1195"/>
        <end position="1210"/>
    </location>
</feature>
<dbReference type="OrthoDB" id="10254988at2759"/>
<dbReference type="PROSITE" id="PS50021">
    <property type="entry name" value="CH"/>
    <property type="match status" value="1"/>
</dbReference>
<sequence length="1243" mass="142054">MATNIEEKDEFMDGPLVIWLRSCLENPSGLVDYEDLLDGVLIYQVLLQIDPEPTFTGVVPSLGNSQAIIRNLDIILKNIQYLYQEEFGQTVIMIPDVVRLGTEPNTPAGRQDMALLLLLLLSCAVQCPNKKIFIDKIKLLDVDVQHSIVDCIKKVTDTPLMVIGNDNQDSISHDILMDHVRHLVKERDRYLQNWITSATCETRLSNSEKKNKQISNVSSESHHLAVELADWKSKLRKQRQELEEKTEALTECKEELEHHRAMVTKLRQEVADVVQEARSAKAYRDELDAMREKAEKAEKLENEVQRFKDKLSDIDFYKTRVQELREDNRVLLETREMLEDQLQRARRRSDHVFDLEGEILKLNQQINELTLERDAKDKKLEKLYAENAELQILARSVLHDESVVKSDSDLEEPVSSGDASWSEQLTSNATARALRLELENRKLLSTIENLKETSFHESSNKILELDKENKKLSINIEQLEDTCKRLTSENKELELIVKDSLQENRKLQEAKEGLRQTIDRQQQELQDGRKQIVSLKNEIDEYVKKVEVLTNKITDLEGSSTEIELWKTQSVLVPCLQEELASMKNDLLNLEKELQISQRDVNRFKETIEEKDVKLDDFVNKAEAHVKEREQFIKELENAKWQTTRLHEVERERDELVSKAAITEETLNVLKAELVSEKVNNQHLKNGLEKLGLKPELLFDTESTVANLLTIPELKDLLTKEIRLSCPKCKDGNKTEMNFDEDFDEGKGQKDELKNELAALQSAADAMQSDNAHLEVVMATLQSQITSLTAQHTALQLANSQLVAEKEELAKKGANQQDSYNQLLKDQIALQSLHEQLSSEHENLLKEKENLRQVQKDLLKENKSLKDVVAKQEAINSSTKQEKDALVADSISLTNLRAEHSKLKDDFRNLFTANEKVKTEYRAIQEEYKNLRGEASNLRLRHTELQGETATLSDHATHLQVQLSKVANQNEMLLQMNSNLEEDRRSLMKHASMLLSQYHELLTHSLEDKQHYHAEEKIFSDKLNHLSRQKEKLEEKIMDHYKKLESCTNKKKGFGASLVRRVRKAGTDLINMSRKSWHEDSRPPSSTLLLQESESGGNESDGSVDDPTRQDEGVSSQTIGFPNILNQQGAGTRQTVYYNNNESSSSSKTDVPESPTTTTKKDEPSANPPTFLVYNRVNTVLGGDVGVHNKPPSPNNSIRSHRSQSGTMSHKLSPPPPPPPTSSDDSKRKSRKENSIWFEYGCV</sequence>
<dbReference type="Gene3D" id="1.10.287.1490">
    <property type="match status" value="1"/>
</dbReference>
<dbReference type="CTD" id="8233657"/>
<feature type="coiled-coil region" evidence="4">
    <location>
        <begin position="914"/>
        <end position="983"/>
    </location>
</feature>
<dbReference type="VEuPathDB" id="VectorBase:PHUM373410"/>
<proteinExistence type="predicted"/>
<keyword evidence="9" id="KW-1185">Reference proteome</keyword>
<feature type="region of interest" description="Disordered" evidence="5">
    <location>
        <begin position="1182"/>
        <end position="1243"/>
    </location>
</feature>
<reference evidence="7" key="2">
    <citation type="submission" date="2007-04" db="EMBL/GenBank/DDBJ databases">
        <title>The genome of the human body louse.</title>
        <authorList>
            <consortium name="The Human Body Louse Genome Consortium"/>
            <person name="Kirkness E."/>
            <person name="Walenz B."/>
            <person name="Hass B."/>
            <person name="Bruggner R."/>
            <person name="Strausberg R."/>
        </authorList>
    </citation>
    <scope>NUCLEOTIDE SEQUENCE</scope>
    <source>
        <strain evidence="7">USDA</strain>
    </source>
</reference>
<accession>E0VQ84</accession>
<dbReference type="FunCoup" id="E0VQ84">
    <property type="interactions" value="510"/>
</dbReference>
<keyword evidence="2" id="KW-0963">Cytoplasm</keyword>
<dbReference type="InterPro" id="IPR001715">
    <property type="entry name" value="CH_dom"/>
</dbReference>